<comment type="subunit">
    <text evidence="2 10">Homodimer.</text>
</comment>
<dbReference type="GO" id="GO:0005737">
    <property type="term" value="C:cytoplasm"/>
    <property type="evidence" value="ECO:0007669"/>
    <property type="project" value="UniProtKB-SubCell"/>
</dbReference>
<dbReference type="EC" id="6.1.1.21" evidence="10"/>
<evidence type="ECO:0000256" key="5">
    <source>
        <dbReference type="ARBA" id="ARBA00022741"/>
    </source>
</evidence>
<keyword evidence="14" id="KW-1185">Reference proteome</keyword>
<dbReference type="STRING" id="1123755.SAMN05444714_2949"/>
<feature type="binding site" evidence="11">
    <location>
        <begin position="88"/>
        <end position="90"/>
    </location>
    <ligand>
        <name>L-histidine</name>
        <dbReference type="ChEBI" id="CHEBI:57595"/>
    </ligand>
</feature>
<feature type="domain" description="Aminoacyl-transfer RNA synthetases class-II family profile" evidence="12">
    <location>
        <begin position="1"/>
        <end position="424"/>
    </location>
</feature>
<dbReference type="HAMAP" id="MF_00127">
    <property type="entry name" value="His_tRNA_synth"/>
    <property type="match status" value="1"/>
</dbReference>
<keyword evidence="5 10" id="KW-0547">Nucleotide-binding</keyword>
<evidence type="ECO:0000256" key="9">
    <source>
        <dbReference type="ARBA" id="ARBA00047639"/>
    </source>
</evidence>
<feature type="binding site" evidence="11">
    <location>
        <position position="136"/>
    </location>
    <ligand>
        <name>L-histidine</name>
        <dbReference type="ChEBI" id="CHEBI:57595"/>
    </ligand>
</feature>
<evidence type="ECO:0000313" key="14">
    <source>
        <dbReference type="Proteomes" id="UP000198926"/>
    </source>
</evidence>
<dbReference type="RefSeq" id="WP_090210057.1">
    <property type="nucleotide sequence ID" value="NZ_FOZM01000003.1"/>
</dbReference>
<dbReference type="InterPro" id="IPR036621">
    <property type="entry name" value="Anticodon-bd_dom_sf"/>
</dbReference>
<feature type="binding site" evidence="11">
    <location>
        <begin position="350"/>
        <end position="351"/>
    </location>
    <ligand>
        <name>L-histidine</name>
        <dbReference type="ChEBI" id="CHEBI:57595"/>
    </ligand>
</feature>
<reference evidence="13 14" key="1">
    <citation type="submission" date="2016-10" db="EMBL/GenBank/DDBJ databases">
        <authorList>
            <person name="de Groot N.N."/>
        </authorList>
    </citation>
    <scope>NUCLEOTIDE SEQUENCE [LARGE SCALE GENOMIC DNA]</scope>
    <source>
        <strain evidence="13 14">DSM 29433</strain>
    </source>
</reference>
<gene>
    <name evidence="10" type="primary">hisS</name>
    <name evidence="13" type="ORF">SAMN05444714_2949</name>
</gene>
<evidence type="ECO:0000256" key="3">
    <source>
        <dbReference type="ARBA" id="ARBA00022490"/>
    </source>
</evidence>
<organism evidence="13 14">
    <name type="scientific">Yoonia litorea</name>
    <dbReference type="NCBI Taxonomy" id="1123755"/>
    <lineage>
        <taxon>Bacteria</taxon>
        <taxon>Pseudomonadati</taxon>
        <taxon>Pseudomonadota</taxon>
        <taxon>Alphaproteobacteria</taxon>
        <taxon>Rhodobacterales</taxon>
        <taxon>Paracoccaceae</taxon>
        <taxon>Yoonia</taxon>
    </lineage>
</organism>
<dbReference type="PIRSF" id="PIRSF001549">
    <property type="entry name" value="His-tRNA_synth"/>
    <property type="match status" value="1"/>
</dbReference>
<comment type="similarity">
    <text evidence="1 10">Belongs to the class-II aminoacyl-tRNA synthetase family.</text>
</comment>
<dbReference type="Proteomes" id="UP000198926">
    <property type="component" value="Unassembled WGS sequence"/>
</dbReference>
<dbReference type="Pfam" id="PF03129">
    <property type="entry name" value="HGTP_anticodon"/>
    <property type="match status" value="1"/>
</dbReference>
<evidence type="ECO:0000259" key="12">
    <source>
        <dbReference type="PROSITE" id="PS50862"/>
    </source>
</evidence>
<sequence>MAKQKKQPRPKAQTPKGFQDYFGADVTARNEMLSKIAAVYHRYGFDALETSAVETVEALGKFLPDVDRPNEGVFAWQEDNDWLALRYDLTAPLARVAAQFRNDLPSPYRRYAMGPVWRNEKPGPGRFRQFYQCDADTVGAPSVAADAEICAMLSDTLEEVGIPRGDYIIRVNNRKVLNGVLEVAGLSGDDKEVERGIVLRAIDKLDRLGVDGVRALLGEGRKDESGDFTKGAGLSDAQADVVMGFVDANAGIDEKLRNAAEVASVLGSENVNALSNAYDSPFTALFGRDIGASEVRNTVVLAHLEELVRDSEVGTAGVSELREIVLMLESQGYFSDRIIIDPSVVRGLGYYTGPVYEAELTFEVTDEKGRPRNFGSVAGGGRYDDLVKRFTGQAVPATGVSIGVDRLLAALRAKGRIESAERGPVVVTVMDRDRMADYQSMVAELRAAGIRSEVYLGNPKNFGNQLKYADKRNSPVAIIAGADEFDQGIVQIKDLILGAEIAKNATLEEWKDRPSQYEVPRAQMVAKVREILDGQG</sequence>
<proteinExistence type="inferred from homology"/>
<dbReference type="CDD" id="cd00773">
    <property type="entry name" value="HisRS-like_core"/>
    <property type="match status" value="1"/>
</dbReference>
<feature type="binding site" evidence="11">
    <location>
        <position position="346"/>
    </location>
    <ligand>
        <name>L-histidine</name>
        <dbReference type="ChEBI" id="CHEBI:57595"/>
    </ligand>
</feature>
<dbReference type="GO" id="GO:0006427">
    <property type="term" value="P:histidyl-tRNA aminoacylation"/>
    <property type="evidence" value="ECO:0007669"/>
    <property type="project" value="UniProtKB-UniRule"/>
</dbReference>
<comment type="subcellular location">
    <subcellularLocation>
        <location evidence="10">Cytoplasm</location>
    </subcellularLocation>
</comment>
<protein>
    <recommendedName>
        <fullName evidence="10">Histidine--tRNA ligase</fullName>
        <ecNumber evidence="10">6.1.1.21</ecNumber>
    </recommendedName>
    <alternativeName>
        <fullName evidence="10">Histidyl-tRNA synthetase</fullName>
        <shortName evidence="10">HisRS</shortName>
    </alternativeName>
</protein>
<evidence type="ECO:0000256" key="10">
    <source>
        <dbReference type="HAMAP-Rule" id="MF_00127"/>
    </source>
</evidence>
<dbReference type="SUPFAM" id="SSF55681">
    <property type="entry name" value="Class II aaRS and biotin synthetases"/>
    <property type="match status" value="1"/>
</dbReference>
<evidence type="ECO:0000256" key="8">
    <source>
        <dbReference type="ARBA" id="ARBA00023146"/>
    </source>
</evidence>
<keyword evidence="6 10" id="KW-0067">ATP-binding</keyword>
<dbReference type="Gene3D" id="3.30.930.10">
    <property type="entry name" value="Bira Bifunctional Protein, Domain 2"/>
    <property type="match status" value="1"/>
</dbReference>
<dbReference type="OrthoDB" id="9800814at2"/>
<evidence type="ECO:0000256" key="6">
    <source>
        <dbReference type="ARBA" id="ARBA00022840"/>
    </source>
</evidence>
<dbReference type="CDD" id="cd00859">
    <property type="entry name" value="HisRS_anticodon"/>
    <property type="match status" value="1"/>
</dbReference>
<dbReference type="GO" id="GO:0005524">
    <property type="term" value="F:ATP binding"/>
    <property type="evidence" value="ECO:0007669"/>
    <property type="project" value="UniProtKB-UniRule"/>
</dbReference>
<feature type="binding site" evidence="11">
    <location>
        <position position="118"/>
    </location>
    <ligand>
        <name>L-histidine</name>
        <dbReference type="ChEBI" id="CHEBI:57595"/>
    </ligand>
</feature>
<accession>A0A1I6N1J8</accession>
<keyword evidence="4 10" id="KW-0436">Ligase</keyword>
<dbReference type="InterPro" id="IPR041715">
    <property type="entry name" value="HisRS-like_core"/>
</dbReference>
<dbReference type="InterPro" id="IPR006195">
    <property type="entry name" value="aa-tRNA-synth_II"/>
</dbReference>
<comment type="catalytic activity">
    <reaction evidence="9 10">
        <text>tRNA(His) + L-histidine + ATP = L-histidyl-tRNA(His) + AMP + diphosphate + H(+)</text>
        <dbReference type="Rhea" id="RHEA:17313"/>
        <dbReference type="Rhea" id="RHEA-COMP:9665"/>
        <dbReference type="Rhea" id="RHEA-COMP:9689"/>
        <dbReference type="ChEBI" id="CHEBI:15378"/>
        <dbReference type="ChEBI" id="CHEBI:30616"/>
        <dbReference type="ChEBI" id="CHEBI:33019"/>
        <dbReference type="ChEBI" id="CHEBI:57595"/>
        <dbReference type="ChEBI" id="CHEBI:78442"/>
        <dbReference type="ChEBI" id="CHEBI:78527"/>
        <dbReference type="ChEBI" id="CHEBI:456215"/>
        <dbReference type="EC" id="6.1.1.21"/>
    </reaction>
</comment>
<keyword evidence="3 10" id="KW-0963">Cytoplasm</keyword>
<dbReference type="InterPro" id="IPR015807">
    <property type="entry name" value="His-tRNA-ligase"/>
</dbReference>
<evidence type="ECO:0000256" key="4">
    <source>
        <dbReference type="ARBA" id="ARBA00022598"/>
    </source>
</evidence>
<dbReference type="InterPro" id="IPR045864">
    <property type="entry name" value="aa-tRNA-synth_II/BPL/LPL"/>
</dbReference>
<dbReference type="GO" id="GO:0004821">
    <property type="term" value="F:histidine-tRNA ligase activity"/>
    <property type="evidence" value="ECO:0007669"/>
    <property type="project" value="UniProtKB-UniRule"/>
</dbReference>
<dbReference type="AlphaFoldDB" id="A0A1I6N1J8"/>
<dbReference type="PROSITE" id="PS50862">
    <property type="entry name" value="AA_TRNA_LIGASE_II"/>
    <property type="match status" value="1"/>
</dbReference>
<dbReference type="SUPFAM" id="SSF52954">
    <property type="entry name" value="Class II aaRS ABD-related"/>
    <property type="match status" value="1"/>
</dbReference>
<evidence type="ECO:0000256" key="7">
    <source>
        <dbReference type="ARBA" id="ARBA00022917"/>
    </source>
</evidence>
<evidence type="ECO:0000256" key="11">
    <source>
        <dbReference type="PIRSR" id="PIRSR001549-1"/>
    </source>
</evidence>
<name>A0A1I6N1J8_9RHOB</name>
<feature type="binding site" evidence="11">
    <location>
        <position position="132"/>
    </location>
    <ligand>
        <name>L-histidine</name>
        <dbReference type="ChEBI" id="CHEBI:57595"/>
    </ligand>
</feature>
<dbReference type="PANTHER" id="PTHR11476">
    <property type="entry name" value="HISTIDYL-TRNA SYNTHETASE"/>
    <property type="match status" value="1"/>
</dbReference>
<evidence type="ECO:0000256" key="1">
    <source>
        <dbReference type="ARBA" id="ARBA00008226"/>
    </source>
</evidence>
<dbReference type="InterPro" id="IPR004516">
    <property type="entry name" value="HisRS/HisZ"/>
</dbReference>
<dbReference type="Gene3D" id="3.40.50.800">
    <property type="entry name" value="Anticodon-binding domain"/>
    <property type="match status" value="1"/>
</dbReference>
<dbReference type="PANTHER" id="PTHR11476:SF7">
    <property type="entry name" value="HISTIDINE--TRNA LIGASE"/>
    <property type="match status" value="1"/>
</dbReference>
<dbReference type="InterPro" id="IPR033656">
    <property type="entry name" value="HisRS_anticodon"/>
</dbReference>
<dbReference type="NCBIfam" id="TIGR00442">
    <property type="entry name" value="hisS"/>
    <property type="match status" value="1"/>
</dbReference>
<keyword evidence="7 10" id="KW-0648">Protein biosynthesis</keyword>
<keyword evidence="8 10" id="KW-0030">Aminoacyl-tRNA synthetase</keyword>
<dbReference type="EMBL" id="FOZM01000003">
    <property type="protein sequence ID" value="SFS21784.1"/>
    <property type="molecule type" value="Genomic_DNA"/>
</dbReference>
<dbReference type="Pfam" id="PF13393">
    <property type="entry name" value="tRNA-synt_His"/>
    <property type="match status" value="2"/>
</dbReference>
<evidence type="ECO:0000313" key="13">
    <source>
        <dbReference type="EMBL" id="SFS21784.1"/>
    </source>
</evidence>
<dbReference type="InterPro" id="IPR004154">
    <property type="entry name" value="Anticodon-bd"/>
</dbReference>
<evidence type="ECO:0000256" key="2">
    <source>
        <dbReference type="ARBA" id="ARBA00011738"/>
    </source>
</evidence>